<comment type="caution">
    <text evidence="3">The sequence shown here is derived from an EMBL/GenBank/DDBJ whole genome shotgun (WGS) entry which is preliminary data.</text>
</comment>
<accession>A0A3D9JNB9</accession>
<evidence type="ECO:0000256" key="2">
    <source>
        <dbReference type="SAM" id="Phobius"/>
    </source>
</evidence>
<organism evidence="3 4">
    <name type="scientific">Cohnella phaseoli</name>
    <dbReference type="NCBI Taxonomy" id="456490"/>
    <lineage>
        <taxon>Bacteria</taxon>
        <taxon>Bacillati</taxon>
        <taxon>Bacillota</taxon>
        <taxon>Bacilli</taxon>
        <taxon>Bacillales</taxon>
        <taxon>Paenibacillaceae</taxon>
        <taxon>Cohnella</taxon>
    </lineage>
</organism>
<feature type="transmembrane region" description="Helical" evidence="2">
    <location>
        <begin position="214"/>
        <end position="235"/>
    </location>
</feature>
<feature type="compositionally biased region" description="Basic and acidic residues" evidence="1">
    <location>
        <begin position="1"/>
        <end position="17"/>
    </location>
</feature>
<sequence length="236" mass="25204">MSDTHSNEPDLRKKEANEPAESQTAAASANPAAPPTVGTTSPLAGVDAQKLLTLLRNPTASQSLQPQTEWIYGAIGAVSGVIGFALWSWLFREAIKSKLGIFDSIGSLMMTGAFGGDSTGKALLLGLFSIALLIGSLTLVGNWLGTRKLDWKEAVANLGGTQLAFGAAWLVTGLLSFISLQLSMLLCAFLLLVNLVLLVGLAENLHEVRRERKFFFIVYSLAAYLLLMYLVSAIFG</sequence>
<feature type="region of interest" description="Disordered" evidence="1">
    <location>
        <begin position="1"/>
        <end position="40"/>
    </location>
</feature>
<evidence type="ECO:0000256" key="1">
    <source>
        <dbReference type="SAM" id="MobiDB-lite"/>
    </source>
</evidence>
<keyword evidence="2" id="KW-0812">Transmembrane</keyword>
<name>A0A3D9JNB9_9BACL</name>
<gene>
    <name evidence="3" type="ORF">DFP98_115189</name>
</gene>
<feature type="transmembrane region" description="Helical" evidence="2">
    <location>
        <begin position="156"/>
        <end position="177"/>
    </location>
</feature>
<feature type="transmembrane region" description="Helical" evidence="2">
    <location>
        <begin position="122"/>
        <end position="144"/>
    </location>
</feature>
<protein>
    <recommendedName>
        <fullName evidence="5">Yip1-like protein</fullName>
    </recommendedName>
</protein>
<feature type="compositionally biased region" description="Low complexity" evidence="1">
    <location>
        <begin position="19"/>
        <end position="31"/>
    </location>
</feature>
<evidence type="ECO:0000313" key="4">
    <source>
        <dbReference type="Proteomes" id="UP000256977"/>
    </source>
</evidence>
<proteinExistence type="predicted"/>
<keyword evidence="4" id="KW-1185">Reference proteome</keyword>
<feature type="transmembrane region" description="Helical" evidence="2">
    <location>
        <begin position="183"/>
        <end position="202"/>
    </location>
</feature>
<keyword evidence="2" id="KW-0472">Membrane</keyword>
<dbReference type="RefSeq" id="WP_116062291.1">
    <property type="nucleotide sequence ID" value="NZ_QRDZ01000015.1"/>
</dbReference>
<dbReference type="EMBL" id="QRDZ01000015">
    <property type="protein sequence ID" value="RED75573.1"/>
    <property type="molecule type" value="Genomic_DNA"/>
</dbReference>
<evidence type="ECO:0000313" key="3">
    <source>
        <dbReference type="EMBL" id="RED75573.1"/>
    </source>
</evidence>
<dbReference type="AlphaFoldDB" id="A0A3D9JNB9"/>
<reference evidence="3 4" key="1">
    <citation type="submission" date="2018-07" db="EMBL/GenBank/DDBJ databases">
        <title>Genomic Encyclopedia of Type Strains, Phase III (KMG-III): the genomes of soil and plant-associated and newly described type strains.</title>
        <authorList>
            <person name="Whitman W."/>
        </authorList>
    </citation>
    <scope>NUCLEOTIDE SEQUENCE [LARGE SCALE GENOMIC DNA]</scope>
    <source>
        <strain evidence="3 4">CECT 7287</strain>
    </source>
</reference>
<keyword evidence="2" id="KW-1133">Transmembrane helix</keyword>
<dbReference type="OrthoDB" id="2680103at2"/>
<feature type="transmembrane region" description="Helical" evidence="2">
    <location>
        <begin position="70"/>
        <end position="90"/>
    </location>
</feature>
<dbReference type="Proteomes" id="UP000256977">
    <property type="component" value="Unassembled WGS sequence"/>
</dbReference>
<evidence type="ECO:0008006" key="5">
    <source>
        <dbReference type="Google" id="ProtNLM"/>
    </source>
</evidence>